<dbReference type="EMBL" id="CP016379">
    <property type="protein sequence ID" value="AZR72048.1"/>
    <property type="molecule type" value="Genomic_DNA"/>
</dbReference>
<sequence length="400" mass="47514">MQDNNIIKFLDLPDIIATEIISTEDRYIFIAEAKKNHIVCPQCGNITNKIHDTKWQNIRDIPIRGKLVIIRLLKKRYRCPYCHKRGIPEKYESIDKYARKTKRFDKYLAKETVSKDYSKVARENGLSYTAVNNAVKKVIDPLIEQQLSKLSQLKAISIDEFAVLKRHKYGVSITDPINRELIDILPTRKKDDLINYFNCWEDEQRRQIQSISMDMWRPFKAVADAAFTHAKIVIDKFHLVTLMNKALDEVRKQVQQTVNNHQRRKFFQIRLLLQKRAEELTDEEHEKLIELFELSPALEKAWELKEEFRDLLQLDDVKEATRALKRWYKEVIKSKLIPFYQVKKIIQRWEEKILNYFKTKITNGFAEGINNKIKLIKRIGYGVPNVMNLRRRVFNAMLSY</sequence>
<dbReference type="PANTHER" id="PTHR33498">
    <property type="entry name" value="TRANSPOSASE FOR INSERTION SEQUENCE ELEMENT IS1557"/>
    <property type="match status" value="1"/>
</dbReference>
<dbReference type="PANTHER" id="PTHR33498:SF1">
    <property type="entry name" value="TRANSPOSASE FOR INSERTION SEQUENCE ELEMENT IS1557"/>
    <property type="match status" value="1"/>
</dbReference>
<dbReference type="InterPro" id="IPR047951">
    <property type="entry name" value="Transpos_ISL3"/>
</dbReference>
<dbReference type="OrthoDB" id="2110692at2"/>
<dbReference type="InterPro" id="IPR029261">
    <property type="entry name" value="Transposase_Znf"/>
</dbReference>
<dbReference type="Proteomes" id="UP000267250">
    <property type="component" value="Chromosome"/>
</dbReference>
<evidence type="ECO:0000259" key="2">
    <source>
        <dbReference type="Pfam" id="PF13542"/>
    </source>
</evidence>
<proteinExistence type="predicted"/>
<dbReference type="InterPro" id="IPR032877">
    <property type="entry name" value="Transposase_HTH"/>
</dbReference>
<dbReference type="RefSeq" id="WP_127015374.1">
    <property type="nucleotide sequence ID" value="NZ_CP016379.1"/>
</dbReference>
<evidence type="ECO:0000313" key="4">
    <source>
        <dbReference type="EMBL" id="AZR72048.1"/>
    </source>
</evidence>
<evidence type="ECO:0000313" key="5">
    <source>
        <dbReference type="Proteomes" id="UP000267250"/>
    </source>
</evidence>
<evidence type="ECO:0000259" key="3">
    <source>
        <dbReference type="Pfam" id="PF14690"/>
    </source>
</evidence>
<feature type="domain" description="Transposase IS204/IS1001/IS1096/IS1165 helix-turn-helix" evidence="2">
    <location>
        <begin position="89"/>
        <end position="137"/>
    </location>
</feature>
<feature type="domain" description="Transposase IS204/IS1001/IS1096/IS1165 zinc-finger" evidence="3">
    <location>
        <begin position="38"/>
        <end position="82"/>
    </location>
</feature>
<dbReference type="Pfam" id="PF13542">
    <property type="entry name" value="HTH_Tnp_ISL3"/>
    <property type="match status" value="1"/>
</dbReference>
<organism evidence="4 5">
    <name type="scientific">Anoxybacter fermentans</name>
    <dbReference type="NCBI Taxonomy" id="1323375"/>
    <lineage>
        <taxon>Bacteria</taxon>
        <taxon>Bacillati</taxon>
        <taxon>Bacillota</taxon>
        <taxon>Clostridia</taxon>
        <taxon>Halanaerobiales</taxon>
        <taxon>Anoxybacter</taxon>
    </lineage>
</organism>
<dbReference type="NCBIfam" id="NF033550">
    <property type="entry name" value="transpos_ISL3"/>
    <property type="match status" value="1"/>
</dbReference>
<name>A0A3Q9HNH7_9FIRM</name>
<gene>
    <name evidence="4" type="ORF">BBF96_00740</name>
</gene>
<dbReference type="Pfam" id="PF14690">
    <property type="entry name" value="Zn_ribbon_ISL3"/>
    <property type="match status" value="1"/>
</dbReference>
<dbReference type="KEGG" id="aft:BBF96_00740"/>
<dbReference type="AlphaFoldDB" id="A0A3Q9HNH7"/>
<keyword evidence="5" id="KW-1185">Reference proteome</keyword>
<dbReference type="Pfam" id="PF01610">
    <property type="entry name" value="DDE_Tnp_ISL3"/>
    <property type="match status" value="1"/>
</dbReference>
<evidence type="ECO:0000259" key="1">
    <source>
        <dbReference type="Pfam" id="PF01610"/>
    </source>
</evidence>
<protein>
    <recommendedName>
        <fullName evidence="6">Transposase</fullName>
    </recommendedName>
</protein>
<accession>A0A3Q9HNH7</accession>
<reference evidence="4 5" key="1">
    <citation type="submission" date="2016-07" db="EMBL/GenBank/DDBJ databases">
        <title>Genome and transcriptome analysis of iron-reducing fermentative bacteria Anoxybacter fermentans.</title>
        <authorList>
            <person name="Zeng X."/>
            <person name="Shao Z."/>
        </authorList>
    </citation>
    <scope>NUCLEOTIDE SEQUENCE [LARGE SCALE GENOMIC DNA]</scope>
    <source>
        <strain evidence="4 5">DY22613</strain>
    </source>
</reference>
<evidence type="ECO:0008006" key="6">
    <source>
        <dbReference type="Google" id="ProtNLM"/>
    </source>
</evidence>
<feature type="domain" description="Transposase IS204/IS1001/IS1096/IS1165 DDE" evidence="1">
    <location>
        <begin position="156"/>
        <end position="393"/>
    </location>
</feature>
<dbReference type="InterPro" id="IPR002560">
    <property type="entry name" value="Transposase_DDE"/>
</dbReference>